<feature type="compositionally biased region" description="Polar residues" evidence="3">
    <location>
        <begin position="757"/>
        <end position="772"/>
    </location>
</feature>
<feature type="region of interest" description="Disordered" evidence="3">
    <location>
        <begin position="657"/>
        <end position="676"/>
    </location>
</feature>
<feature type="domain" description="Zn(2)-C6 fungal-type" evidence="4">
    <location>
        <begin position="52"/>
        <end position="97"/>
    </location>
</feature>
<dbReference type="SMART" id="SM00906">
    <property type="entry name" value="Fungal_trans"/>
    <property type="match status" value="1"/>
</dbReference>
<dbReference type="SUPFAM" id="SSF57701">
    <property type="entry name" value="Zn2/Cys6 DNA-binding domain"/>
    <property type="match status" value="1"/>
</dbReference>
<evidence type="ECO:0000259" key="5">
    <source>
        <dbReference type="SMART" id="SM00906"/>
    </source>
</evidence>
<sequence length="782" mass="88514">MATHEGDPFRTHTQTPPRYESKLKAQTSSSTMQTQPQTQWQNIVTPGQPLFRRQQPSCDLCRTRKSGGRKTEDGACASCISLGFTCTFDQPYRKRGPKFTKNRTVEDLQKENSALKAKLQSATCSVCARPLQERRQQQQENPGSARPRPTPSPPSTSARFEEPPDDQGLMADELASRFSQFGLTPSKVNYFGEDSSFALVNNASMMKEQFLGRSTIAHSRRPYFWQVLPWEKELIDLKPCYIFPPPDLMSSLVQLYFTVIHTTIPFLHRPSFERGIAQGLHYTNKDFGGMVLSVLAVASRYSKDPRVFLSGGAPFSAGWKFRIQVQEMRKIGEEHTIYEIQTYVLLALYAFGTSVPHFAWLFTALGIRCLQQRGVHRRKPDGYRPTLEDEMWKRAFWTLVSIERFICLFLGRPLGIHVEQYDADFPMEIDDEYLERGMDQPPRKPSQLTYYVCYLKLSEILGDTMRRLYGSKKAKVLLGWDGPGWEQRVVAELHSKMNKFADTVPAHLRWDPKNPPYGAFFDQAATLHIIYNYILMAIHRRYIQQPSLQATPSLAICADSARTIIHTADVWITELQRLPGHDIHNPVFVSGIVLVLYTLATRRAGLLVDKNKDLVRVGTALEILKFAESRIQGMGRLWELLRELWLLDGPLPLSDPTQPGSVDVNPNSPATTASTSNASIAYYQLPEQPSDDSWTSMLSRDSTPESMRGKSVEELLGMNGGSPSDLANVFDDQLMSLWMGGPFEPRNPGPEQWAPPSENSYASNSNTTSPDANWSPMMQYAR</sequence>
<dbReference type="GO" id="GO:0008270">
    <property type="term" value="F:zinc ion binding"/>
    <property type="evidence" value="ECO:0007669"/>
    <property type="project" value="InterPro"/>
</dbReference>
<name>A0AAW0C561_9AGAR</name>
<dbReference type="AlphaFoldDB" id="A0AAW0C561"/>
<feature type="compositionally biased region" description="Low complexity" evidence="3">
    <location>
        <begin position="26"/>
        <end position="38"/>
    </location>
</feature>
<keyword evidence="2" id="KW-0539">Nucleus</keyword>
<evidence type="ECO:0000256" key="1">
    <source>
        <dbReference type="ARBA" id="ARBA00022723"/>
    </source>
</evidence>
<proteinExistence type="predicted"/>
<feature type="region of interest" description="Disordered" evidence="3">
    <location>
        <begin position="688"/>
        <end position="709"/>
    </location>
</feature>
<dbReference type="SMART" id="SM00066">
    <property type="entry name" value="GAL4"/>
    <property type="match status" value="1"/>
</dbReference>
<dbReference type="InterPro" id="IPR036864">
    <property type="entry name" value="Zn2-C6_fun-type_DNA-bd_sf"/>
</dbReference>
<reference evidence="6 7" key="1">
    <citation type="journal article" date="2024" name="J Genomics">
        <title>Draft genome sequencing and assembly of Favolaschia claudopus CIRM-BRFM 2984 isolated from oak limbs.</title>
        <authorList>
            <person name="Navarro D."/>
            <person name="Drula E."/>
            <person name="Chaduli D."/>
            <person name="Cazenave R."/>
            <person name="Ahrendt S."/>
            <person name="Wang J."/>
            <person name="Lipzen A."/>
            <person name="Daum C."/>
            <person name="Barry K."/>
            <person name="Grigoriev I.V."/>
            <person name="Favel A."/>
            <person name="Rosso M.N."/>
            <person name="Martin F."/>
        </authorList>
    </citation>
    <scope>NUCLEOTIDE SEQUENCE [LARGE SCALE GENOMIC DNA]</scope>
    <source>
        <strain evidence="6 7">CIRM-BRFM 2984</strain>
    </source>
</reference>
<feature type="compositionally biased region" description="Polar residues" evidence="3">
    <location>
        <begin position="691"/>
        <end position="705"/>
    </location>
</feature>
<evidence type="ECO:0000256" key="3">
    <source>
        <dbReference type="SAM" id="MobiDB-lite"/>
    </source>
</evidence>
<dbReference type="InterPro" id="IPR001138">
    <property type="entry name" value="Zn2Cys6_DnaBD"/>
</dbReference>
<evidence type="ECO:0000259" key="4">
    <source>
        <dbReference type="SMART" id="SM00066"/>
    </source>
</evidence>
<evidence type="ECO:0000313" key="7">
    <source>
        <dbReference type="Proteomes" id="UP001362999"/>
    </source>
</evidence>
<dbReference type="PANTHER" id="PTHR46910">
    <property type="entry name" value="TRANSCRIPTION FACTOR PDR1"/>
    <property type="match status" value="1"/>
</dbReference>
<keyword evidence="1" id="KW-0479">Metal-binding</keyword>
<keyword evidence="7" id="KW-1185">Reference proteome</keyword>
<dbReference type="GO" id="GO:0003677">
    <property type="term" value="F:DNA binding"/>
    <property type="evidence" value="ECO:0007669"/>
    <property type="project" value="InterPro"/>
</dbReference>
<dbReference type="CDD" id="cd00067">
    <property type="entry name" value="GAL4"/>
    <property type="match status" value="1"/>
</dbReference>
<accession>A0AAW0C561</accession>
<dbReference type="CDD" id="cd12148">
    <property type="entry name" value="fungal_TF_MHR"/>
    <property type="match status" value="1"/>
</dbReference>
<feature type="compositionally biased region" description="Basic and acidic residues" evidence="3">
    <location>
        <begin position="1"/>
        <end position="10"/>
    </location>
</feature>
<feature type="region of interest" description="Disordered" evidence="3">
    <location>
        <begin position="741"/>
        <end position="782"/>
    </location>
</feature>
<feature type="region of interest" description="Disordered" evidence="3">
    <location>
        <begin position="132"/>
        <end position="167"/>
    </location>
</feature>
<organism evidence="6 7">
    <name type="scientific">Favolaschia claudopus</name>
    <dbReference type="NCBI Taxonomy" id="2862362"/>
    <lineage>
        <taxon>Eukaryota</taxon>
        <taxon>Fungi</taxon>
        <taxon>Dikarya</taxon>
        <taxon>Basidiomycota</taxon>
        <taxon>Agaricomycotina</taxon>
        <taxon>Agaricomycetes</taxon>
        <taxon>Agaricomycetidae</taxon>
        <taxon>Agaricales</taxon>
        <taxon>Marasmiineae</taxon>
        <taxon>Mycenaceae</taxon>
        <taxon>Favolaschia</taxon>
    </lineage>
</organism>
<feature type="compositionally biased region" description="Low complexity" evidence="3">
    <location>
        <begin position="138"/>
        <end position="147"/>
    </location>
</feature>
<dbReference type="GO" id="GO:0006351">
    <property type="term" value="P:DNA-templated transcription"/>
    <property type="evidence" value="ECO:0007669"/>
    <property type="project" value="InterPro"/>
</dbReference>
<evidence type="ECO:0000313" key="6">
    <source>
        <dbReference type="EMBL" id="KAK7033444.1"/>
    </source>
</evidence>
<dbReference type="Pfam" id="PF04082">
    <property type="entry name" value="Fungal_trans"/>
    <property type="match status" value="1"/>
</dbReference>
<dbReference type="GO" id="GO:0000981">
    <property type="term" value="F:DNA-binding transcription factor activity, RNA polymerase II-specific"/>
    <property type="evidence" value="ECO:0007669"/>
    <property type="project" value="InterPro"/>
</dbReference>
<dbReference type="InterPro" id="IPR050987">
    <property type="entry name" value="AtrR-like"/>
</dbReference>
<feature type="domain" description="Xylanolytic transcriptional activator regulatory" evidence="5">
    <location>
        <begin position="359"/>
        <end position="432"/>
    </location>
</feature>
<dbReference type="InterPro" id="IPR007219">
    <property type="entry name" value="XnlR_reg_dom"/>
</dbReference>
<dbReference type="EMBL" id="JAWWNJ010000023">
    <property type="protein sequence ID" value="KAK7033444.1"/>
    <property type="molecule type" value="Genomic_DNA"/>
</dbReference>
<evidence type="ECO:0000256" key="2">
    <source>
        <dbReference type="ARBA" id="ARBA00023242"/>
    </source>
</evidence>
<feature type="compositionally biased region" description="Low complexity" evidence="3">
    <location>
        <begin position="665"/>
        <end position="676"/>
    </location>
</feature>
<protein>
    <submittedName>
        <fullName evidence="6">Fungal-trans domain-containing protein</fullName>
    </submittedName>
</protein>
<dbReference type="Gene3D" id="4.10.240.10">
    <property type="entry name" value="Zn(2)-C6 fungal-type DNA-binding domain"/>
    <property type="match status" value="1"/>
</dbReference>
<comment type="caution">
    <text evidence="6">The sequence shown here is derived from an EMBL/GenBank/DDBJ whole genome shotgun (WGS) entry which is preliminary data.</text>
</comment>
<gene>
    <name evidence="6" type="ORF">R3P38DRAFT_2922683</name>
</gene>
<dbReference type="Proteomes" id="UP001362999">
    <property type="component" value="Unassembled WGS sequence"/>
</dbReference>
<feature type="region of interest" description="Disordered" evidence="3">
    <location>
        <begin position="1"/>
        <end position="38"/>
    </location>
</feature>
<dbReference type="PANTHER" id="PTHR46910:SF38">
    <property type="entry name" value="ZN(2)-C6 FUNGAL-TYPE DOMAIN-CONTAINING PROTEIN"/>
    <property type="match status" value="1"/>
</dbReference>